<feature type="region of interest" description="Disordered" evidence="19">
    <location>
        <begin position="2198"/>
        <end position="2222"/>
    </location>
</feature>
<dbReference type="Gramene" id="evm.model.10.2275">
    <property type="protein sequence ID" value="cds.evm.model.10.2275"/>
    <property type="gene ID" value="evm.TU.10.2275"/>
</dbReference>
<evidence type="ECO:0000256" key="16">
    <source>
        <dbReference type="ARBA" id="ARBA00031360"/>
    </source>
</evidence>
<comment type="subcellular location">
    <subcellularLocation>
        <location evidence="2">Mitochondrion inner membrane</location>
        <topology evidence="2">Single-pass membrane protein</topology>
    </subcellularLocation>
    <subcellularLocation>
        <location evidence="1">Nucleus</location>
    </subcellularLocation>
</comment>
<dbReference type="GO" id="GO:0030003">
    <property type="term" value="P:intracellular monoatomic cation homeostasis"/>
    <property type="evidence" value="ECO:0007669"/>
    <property type="project" value="TreeGrafter"/>
</dbReference>
<evidence type="ECO:0000259" key="22">
    <source>
        <dbReference type="PROSITE" id="PS50222"/>
    </source>
</evidence>
<evidence type="ECO:0000256" key="8">
    <source>
        <dbReference type="ARBA" id="ARBA00022692"/>
    </source>
</evidence>
<dbReference type="EMBL" id="UZAU01000840">
    <property type="status" value="NOT_ANNOTATED_CDS"/>
    <property type="molecule type" value="Genomic_DNA"/>
</dbReference>
<feature type="region of interest" description="Disordered" evidence="19">
    <location>
        <begin position="1724"/>
        <end position="1751"/>
    </location>
</feature>
<dbReference type="PROSITE" id="PS51758">
    <property type="entry name" value="LETM1_RBD"/>
    <property type="match status" value="1"/>
</dbReference>
<sequence>MGSKYSNLIIFIVICGIGIGNCSSETESEILPTPTPWPHQFHSILMMNYTGTLQIIDLWYDWSNGRNYNIIQHQLGNVLYDLEWNNGTSFFFYDDQQEKCRSTQLEVGILRPNWLDGANYLGQRHVDGFLCNVWEKVEFIWYYEDVVSKRPVHWEFYTGRNAHVMTFEVGAVLEDSKWQAPPDCFQSESHHQNPLTLPQKRYYPFNSLNQLTFLIRGSSSVEREELSHSNDFRLFSSQVLVTTDHRDDEVETSFLKNVPSTLREVGFFRHNFFLSNGIGREHFGSSMGVMQTLQSIRYYSTGMAGQPEFENGRHGNEQQVSGQKKEASPEECDEAVEGLSTVKAKAKAKQIQDSPKSDKTVMMRMWTVLLGIGPALKAVASMSREDWAKKLIHWKDEFKSTMQHYWLGTKLLWADVRISSRLLLKLASGKSLSRRERQQLTRTTADIFRLVPFAVFIIVPFMEFLLPVFLKLFPNMLPSTFKDKMKEQEELKRKLNARIEYAKFLQDTVKEMAKEIKTSRSGEVKQTAEDLDEFMNKVRTGERVANDEILGFAKLFNDELTLDNISRPRLVNMCKYMGISPFGTDAYLRYMLRKRLQQIKEDDKMIQAEGVESLSERELILACRERGILGTRSVEEMREELHDWLDLSLNYSVPSSLLILSRAFSVHGKVKPEEAVQATLSSLPDEVVDTVGVTTLPSEDSVSERRRKLEYLEMQEELIKEEEEKEEEEQAKLKESASKQTDVALEEMTIPTAREAQEQAKAKALEKQGQLCELSRALAVLASASSVRLEREKFLKLVKKEVDLYNHMVEKEGTDGEEEAKKAYKAARKDSNLAAETALGDKASSALIDRVDAMLQKLEKEIDDVDAKIGDRWQLLDRDYDGKVTPEEVASAAMYLKDTLGKEGIQELISNLSKDQASELDFVGLGYEEDGVKAECSLFIRDNLYAGGEEFRKMFYSQFILAKKGPLGTIWIAAHLERKLRKNQVADTDIGVSVDSILSTDVPIALRLSSHLLLGVVRIYSRKVNYLFDDCSEALLKIKQAFRSTAVDLPPEESTAPYHSITLPETFDLDDFELPDNEFQGNYVDHHVSARDQITLQDTMEGVVYSTSQFGLDERFGDGDTSQIGFDLDEDIFLDKVAAQTNDGIPDDDLQVSAPPMTPEEKEEMREDIEGLPGTTEIMDLDGAGDQIEVPDANIEAFDHAAEDPSTPGFMEHPSPSKAEEPMNFDGHMESKDLNFDGHMESKDLNFDGHMASKDLNFEGHLESKDHDFTTFEGPEDTENAVSKCDAHETIAPLENGCLSSDVEMQQANLQLHLASIPVTTENSHLASIPVTTENSHLSSIPVTTENISADNGVSAPSAVVEHDKPIPLAPECSNGNNSAVGGPIRVEEIHNGVVIDERTRHTGTNVQFPQSPGARLDETVASPSCSQVTTELEDPGRQTLSIDVETHNMGESCSLNNALLTNVVCPPESPGRPEVVNVEGQTSQEPKETNTLSHFTHDFMASNNYPGLHACTQKGPDMSSFGGNESHSIDLMRQETGNNFTLSHFTHDFMASNNFPGLRGCTQKEPDMSYFGGDQSHSIDHMGRDTVNKHLPEPALCEETPVDRRQLNLEMHNVASRDIQLENFNRSAASDLPAPERLLFVSEGHFSKPNDLFMESTPRVDEIGGGIKLTAGQKRSFTESTLTVHSLNSSDSFNMTKFMRTAESVPDDNDLLSSILVGRKSSVLKMKPTPPVPEKKPKRPRSTPRASAKKRKVLMDDMMVLHGDIIRQQLTSTEDIRRLRKKAPCTSQEISLIQRQFLEEEIFNQPSFTGMSTALIFLHHEKFDLTGLRVYENDPYNGPVEPAKDVVEPSVLVQRNLETQTVNIPIQSEIQHTAVLVQSDFETQTVNIPIQSEIQHTGNSDFRSQHEKMGLGVQNSEVVADAANHSINRIESSIQIKLNSIDIANNMTENTVQADLVDKSNDVDASVLMEASCMYPQRFETEPIEETSLADTSNGRLDAIECSVDPEKDNGNLHASLDVASVESEGYDINMLPGSGDQAVEVHENIDLSVMNPDEVQAPEEGCEGKDLASSCMQADGANLDLTLPLEPNVDEENASCMQADGANLDLTLPLEPNVDVENASCMQADGANLDSTLPLEPIVDVENAPLNEEENTDVKESDLPSALNEEATTAEDSAVELRDDYEEDVLYDNDTEFLNVDDDDVEEDYDDDNLPGAEDPRLLENSGWSSRTRAVAKYLQTLFDKESVPGKRVLPMDNLLMGKTRKEASRMFFETLVLKTKDYIDVEQAMPFDNINVKPRIKLMKSDF</sequence>
<dbReference type="PANTHER" id="PTHR14009">
    <property type="entry name" value="LEUCINE ZIPPER-EF-HAND CONTAINING TRANSMEMBRANE PROTEIN"/>
    <property type="match status" value="1"/>
</dbReference>
<dbReference type="Proteomes" id="UP000596661">
    <property type="component" value="Unassembled WGS sequence"/>
</dbReference>
<comment type="similarity">
    <text evidence="4">Belongs to the rad21 family.</text>
</comment>
<feature type="region of interest" description="Disordered" evidence="19">
    <location>
        <begin position="2145"/>
        <end position="2175"/>
    </location>
</feature>
<evidence type="ECO:0000313" key="25">
    <source>
        <dbReference type="Proteomes" id="UP000596661"/>
    </source>
</evidence>
<feature type="compositionally biased region" description="Acidic residues" evidence="19">
    <location>
        <begin position="2198"/>
        <end position="2211"/>
    </location>
</feature>
<dbReference type="PROSITE" id="PS50222">
    <property type="entry name" value="EF_HAND_2"/>
    <property type="match status" value="1"/>
</dbReference>
<feature type="transmembrane region" description="Helical" evidence="20">
    <location>
        <begin position="361"/>
        <end position="380"/>
    </location>
</feature>
<keyword evidence="8 20" id="KW-0812">Transmembrane</keyword>
<dbReference type="Pfam" id="PF04825">
    <property type="entry name" value="Rad21_Rec8_N"/>
    <property type="match status" value="1"/>
</dbReference>
<dbReference type="SUPFAM" id="SSF47473">
    <property type="entry name" value="EF-hand"/>
    <property type="match status" value="1"/>
</dbReference>
<evidence type="ECO:0000256" key="1">
    <source>
        <dbReference type="ARBA" id="ARBA00004123"/>
    </source>
</evidence>
<dbReference type="GO" id="GO:0015297">
    <property type="term" value="F:antiporter activity"/>
    <property type="evidence" value="ECO:0007669"/>
    <property type="project" value="UniProtKB-KW"/>
</dbReference>
<protein>
    <recommendedName>
        <fullName evidence="5">Mitochondrial proton/calcium exchanger protein</fullName>
    </recommendedName>
    <alternativeName>
        <fullName evidence="16">Leucine zipper-EF-hand-containing transmembrane protein 1</fullName>
    </alternativeName>
</protein>
<feature type="region of interest" description="Disordered" evidence="19">
    <location>
        <begin position="1142"/>
        <end position="1167"/>
    </location>
</feature>
<dbReference type="SUPFAM" id="SSF46785">
    <property type="entry name" value="Winged helix' DNA-binding domain"/>
    <property type="match status" value="1"/>
</dbReference>
<evidence type="ECO:0000256" key="3">
    <source>
        <dbReference type="ARBA" id="ARBA00009584"/>
    </source>
</evidence>
<proteinExistence type="inferred from homology"/>
<feature type="domain" description="EF-hand" evidence="22">
    <location>
        <begin position="864"/>
        <end position="899"/>
    </location>
</feature>
<dbReference type="InterPro" id="IPR023093">
    <property type="entry name" value="ScpA-like_C"/>
</dbReference>
<evidence type="ECO:0000259" key="23">
    <source>
        <dbReference type="PROSITE" id="PS51758"/>
    </source>
</evidence>
<feature type="compositionally biased region" description="Acidic residues" evidence="19">
    <location>
        <begin position="720"/>
        <end position="729"/>
    </location>
</feature>
<keyword evidence="11" id="KW-0159">Chromosome partition</keyword>
<dbReference type="InterPro" id="IPR011992">
    <property type="entry name" value="EF-hand-dom_pair"/>
</dbReference>
<evidence type="ECO:0000256" key="14">
    <source>
        <dbReference type="ARBA" id="ARBA00023136"/>
    </source>
</evidence>
<keyword evidence="10" id="KW-0999">Mitochondrion inner membrane</keyword>
<dbReference type="GO" id="GO:0043022">
    <property type="term" value="F:ribosome binding"/>
    <property type="evidence" value="ECO:0007669"/>
    <property type="project" value="InterPro"/>
</dbReference>
<comment type="similarity">
    <text evidence="3">Belongs to the LETM1 family.</text>
</comment>
<evidence type="ECO:0000256" key="21">
    <source>
        <dbReference type="SAM" id="SignalP"/>
    </source>
</evidence>
<evidence type="ECO:0000256" key="5">
    <source>
        <dbReference type="ARBA" id="ARBA00020557"/>
    </source>
</evidence>
<dbReference type="InterPro" id="IPR044202">
    <property type="entry name" value="LETM1/MDM38-like"/>
</dbReference>
<evidence type="ECO:0000256" key="4">
    <source>
        <dbReference type="ARBA" id="ARBA00009870"/>
    </source>
</evidence>
<evidence type="ECO:0000256" key="9">
    <source>
        <dbReference type="ARBA" id="ARBA00022776"/>
    </source>
</evidence>
<dbReference type="InterPro" id="IPR006910">
    <property type="entry name" value="Rad21_Rec8_N"/>
</dbReference>
<keyword evidence="9" id="KW-0498">Mitosis</keyword>
<feature type="region of interest" description="Disordered" evidence="19">
    <location>
        <begin position="720"/>
        <end position="740"/>
    </location>
</feature>
<feature type="transmembrane region" description="Helical" evidence="20">
    <location>
        <begin position="447"/>
        <end position="470"/>
    </location>
</feature>
<evidence type="ECO:0000313" key="24">
    <source>
        <dbReference type="EnsemblPlants" id="cds.evm.model.10.2275"/>
    </source>
</evidence>
<dbReference type="GO" id="GO:0005743">
    <property type="term" value="C:mitochondrial inner membrane"/>
    <property type="evidence" value="ECO:0007669"/>
    <property type="project" value="UniProtKB-SubCell"/>
</dbReference>
<dbReference type="Gene3D" id="1.10.10.580">
    <property type="entry name" value="Structural maintenance of chromosome 1. Chain E"/>
    <property type="match status" value="1"/>
</dbReference>
<evidence type="ECO:0000256" key="6">
    <source>
        <dbReference type="ARBA" id="ARBA00022449"/>
    </source>
</evidence>
<keyword evidence="6" id="KW-0813">Transport</keyword>
<dbReference type="GO" id="GO:0005634">
    <property type="term" value="C:nucleus"/>
    <property type="evidence" value="ECO:0007669"/>
    <property type="project" value="UniProtKB-SubCell"/>
</dbReference>
<keyword evidence="7" id="KW-0132">Cell division</keyword>
<dbReference type="Pfam" id="PF07766">
    <property type="entry name" value="LETM1_RBD"/>
    <property type="match status" value="1"/>
</dbReference>
<dbReference type="InterPro" id="IPR033122">
    <property type="entry name" value="LETM1-like_RBD"/>
</dbReference>
<organism evidence="24 25">
    <name type="scientific">Cannabis sativa</name>
    <name type="common">Hemp</name>
    <name type="synonym">Marijuana</name>
    <dbReference type="NCBI Taxonomy" id="3483"/>
    <lineage>
        <taxon>Eukaryota</taxon>
        <taxon>Viridiplantae</taxon>
        <taxon>Streptophyta</taxon>
        <taxon>Embryophyta</taxon>
        <taxon>Tracheophyta</taxon>
        <taxon>Spermatophyta</taxon>
        <taxon>Magnoliopsida</taxon>
        <taxon>eudicotyledons</taxon>
        <taxon>Gunneridae</taxon>
        <taxon>Pentapetalae</taxon>
        <taxon>rosids</taxon>
        <taxon>fabids</taxon>
        <taxon>Rosales</taxon>
        <taxon>Cannabaceae</taxon>
        <taxon>Cannabis</taxon>
    </lineage>
</organism>
<dbReference type="GO" id="GO:0005509">
    <property type="term" value="F:calcium ion binding"/>
    <property type="evidence" value="ECO:0007669"/>
    <property type="project" value="InterPro"/>
</dbReference>
<keyword evidence="15" id="KW-0539">Nucleus</keyword>
<evidence type="ECO:0000256" key="11">
    <source>
        <dbReference type="ARBA" id="ARBA00022829"/>
    </source>
</evidence>
<keyword evidence="6" id="KW-0050">Antiport</keyword>
<dbReference type="EnsemblPlants" id="evm.model.10.2275">
    <property type="protein sequence ID" value="cds.evm.model.10.2275"/>
    <property type="gene ID" value="evm.TU.10.2275"/>
</dbReference>
<feature type="signal peptide" evidence="21">
    <location>
        <begin position="1"/>
        <end position="24"/>
    </location>
</feature>
<evidence type="ECO:0000256" key="13">
    <source>
        <dbReference type="ARBA" id="ARBA00023128"/>
    </source>
</evidence>
<feature type="region of interest" description="Disordered" evidence="19">
    <location>
        <begin position="305"/>
        <end position="329"/>
    </location>
</feature>
<evidence type="ECO:0000256" key="7">
    <source>
        <dbReference type="ARBA" id="ARBA00022618"/>
    </source>
</evidence>
<evidence type="ECO:0000256" key="18">
    <source>
        <dbReference type="PROSITE-ProRule" id="PRU01094"/>
    </source>
</evidence>
<dbReference type="PANTHER" id="PTHR14009:SF1">
    <property type="entry name" value="MITOCHONDRIAL PROTON_CALCIUM EXCHANGER PROTEIN"/>
    <property type="match status" value="1"/>
</dbReference>
<dbReference type="FunFam" id="1.10.10.580:FF:000002">
    <property type="entry name" value="Sister chromatid cohesion 1 protein 4"/>
    <property type="match status" value="1"/>
</dbReference>
<feature type="compositionally biased region" description="Basic residues" evidence="19">
    <location>
        <begin position="1737"/>
        <end position="1751"/>
    </location>
</feature>
<evidence type="ECO:0000256" key="2">
    <source>
        <dbReference type="ARBA" id="ARBA00004434"/>
    </source>
</evidence>
<evidence type="ECO:0000256" key="20">
    <source>
        <dbReference type="SAM" id="Phobius"/>
    </source>
</evidence>
<keyword evidence="14 20" id="KW-0472">Membrane</keyword>
<evidence type="ECO:0000256" key="19">
    <source>
        <dbReference type="SAM" id="MobiDB-lite"/>
    </source>
</evidence>
<dbReference type="CDD" id="cd21793">
    <property type="entry name" value="Rad21_Rec8_M_AtSYN1-like"/>
    <property type="match status" value="1"/>
</dbReference>
<evidence type="ECO:0000256" key="10">
    <source>
        <dbReference type="ARBA" id="ARBA00022792"/>
    </source>
</evidence>
<keyword evidence="9" id="KW-0131">Cell cycle</keyword>
<keyword evidence="21" id="KW-0732">Signal</keyword>
<dbReference type="InterPro" id="IPR006909">
    <property type="entry name" value="Rad21/Rec8_C_eu"/>
</dbReference>
<dbReference type="InterPro" id="IPR036390">
    <property type="entry name" value="WH_DNA-bd_sf"/>
</dbReference>
<evidence type="ECO:0000256" key="12">
    <source>
        <dbReference type="ARBA" id="ARBA00022989"/>
    </source>
</evidence>
<keyword evidence="13 18" id="KW-0496">Mitochondrion</keyword>
<keyword evidence="25" id="KW-1185">Reference proteome</keyword>
<dbReference type="GO" id="GO:0051301">
    <property type="term" value="P:cell division"/>
    <property type="evidence" value="ECO:0007669"/>
    <property type="project" value="UniProtKB-KW"/>
</dbReference>
<feature type="domain" description="Letm1 RBD" evidence="23">
    <location>
        <begin position="493"/>
        <end position="758"/>
    </location>
</feature>
<evidence type="ECO:0000256" key="17">
    <source>
        <dbReference type="ARBA" id="ARBA00064543"/>
    </source>
</evidence>
<comment type="subunit">
    <text evidence="17">Component of the cohesin complex.</text>
</comment>
<dbReference type="Pfam" id="PF04824">
    <property type="entry name" value="Rad21_Rec8"/>
    <property type="match status" value="1"/>
</dbReference>
<reference evidence="24" key="1">
    <citation type="submission" date="2021-03" db="UniProtKB">
        <authorList>
            <consortium name="EnsemblPlants"/>
        </authorList>
    </citation>
    <scope>IDENTIFICATION</scope>
</reference>
<accession>A0A803QMU4</accession>
<name>A0A803QMU4_CANSA</name>
<feature type="chain" id="PRO_5031409468" description="Mitochondrial proton/calcium exchanger protein" evidence="21">
    <location>
        <begin position="25"/>
        <end position="2306"/>
    </location>
</feature>
<keyword evidence="12 20" id="KW-1133">Transmembrane helix</keyword>
<evidence type="ECO:0000256" key="15">
    <source>
        <dbReference type="ARBA" id="ARBA00023242"/>
    </source>
</evidence>
<dbReference type="GO" id="GO:0007059">
    <property type="term" value="P:chromosome segregation"/>
    <property type="evidence" value="ECO:0007669"/>
    <property type="project" value="UniProtKB-KW"/>
</dbReference>
<dbReference type="InterPro" id="IPR002048">
    <property type="entry name" value="EF_hand_dom"/>
</dbReference>